<dbReference type="FunFam" id="3.40.1010.10:FF:000001">
    <property type="entry name" value="Siroheme synthase"/>
    <property type="match status" value="1"/>
</dbReference>
<dbReference type="EC" id="2.1.1.107" evidence="1"/>
<comment type="caution">
    <text evidence="9">The sequence shown here is derived from an EMBL/GenBank/DDBJ whole genome shotgun (WGS) entry which is preliminary data.</text>
</comment>
<dbReference type="InterPro" id="IPR035996">
    <property type="entry name" value="4pyrrol_Methylase_sf"/>
</dbReference>
<evidence type="ECO:0000256" key="3">
    <source>
        <dbReference type="ARBA" id="ARBA00022679"/>
    </source>
</evidence>
<dbReference type="PANTHER" id="PTHR45790:SF3">
    <property type="entry name" value="S-ADENOSYL-L-METHIONINE-DEPENDENT UROPORPHYRINOGEN III METHYLTRANSFERASE, CHLOROPLASTIC"/>
    <property type="match status" value="1"/>
</dbReference>
<dbReference type="RefSeq" id="WP_132278304.1">
    <property type="nucleotide sequence ID" value="NZ_JAOBST010000014.1"/>
</dbReference>
<evidence type="ECO:0000256" key="1">
    <source>
        <dbReference type="ARBA" id="ARBA00012162"/>
    </source>
</evidence>
<feature type="domain" description="Tetrapyrrole biosynthesis uroporphyrinogen III synthase" evidence="8">
    <location>
        <begin position="268"/>
        <end position="501"/>
    </location>
</feature>
<dbReference type="SUPFAM" id="SSF53790">
    <property type="entry name" value="Tetrapyrrole methylase"/>
    <property type="match status" value="1"/>
</dbReference>
<keyword evidence="5" id="KW-0627">Porphyrin biosynthesis</keyword>
<feature type="domain" description="Tetrapyrrole methylase" evidence="7">
    <location>
        <begin position="6"/>
        <end position="216"/>
    </location>
</feature>
<evidence type="ECO:0000313" key="10">
    <source>
        <dbReference type="Proteomes" id="UP000295710"/>
    </source>
</evidence>
<evidence type="ECO:0000256" key="2">
    <source>
        <dbReference type="ARBA" id="ARBA00022603"/>
    </source>
</evidence>
<keyword evidence="3 6" id="KW-0808">Transferase</keyword>
<dbReference type="CDD" id="cd06578">
    <property type="entry name" value="HemD"/>
    <property type="match status" value="1"/>
</dbReference>
<keyword evidence="2 6" id="KW-0489">Methyltransferase</keyword>
<dbReference type="Gene3D" id="3.40.50.10090">
    <property type="match status" value="2"/>
</dbReference>
<keyword evidence="4" id="KW-0949">S-adenosyl-L-methionine</keyword>
<dbReference type="EMBL" id="SMMX01000009">
    <property type="protein sequence ID" value="TDA21403.1"/>
    <property type="molecule type" value="Genomic_DNA"/>
</dbReference>
<gene>
    <name evidence="9" type="primary">cobA</name>
    <name evidence="9" type="ORF">E1963_12110</name>
</gene>
<protein>
    <recommendedName>
        <fullName evidence="1">uroporphyrinogen-III C-methyltransferase</fullName>
        <ecNumber evidence="1">2.1.1.107</ecNumber>
    </recommendedName>
</protein>
<dbReference type="Gene3D" id="3.40.1010.10">
    <property type="entry name" value="Cobalt-precorrin-4 Transmethylase, Domain 1"/>
    <property type="match status" value="1"/>
</dbReference>
<dbReference type="Pfam" id="PF00590">
    <property type="entry name" value="TP_methylase"/>
    <property type="match status" value="1"/>
</dbReference>
<dbReference type="NCBIfam" id="TIGR01469">
    <property type="entry name" value="cobA_cysG_Cterm"/>
    <property type="match status" value="1"/>
</dbReference>
<dbReference type="InterPro" id="IPR003754">
    <property type="entry name" value="4pyrrol_synth_uPrphyn_synth"/>
</dbReference>
<evidence type="ECO:0000256" key="5">
    <source>
        <dbReference type="ARBA" id="ARBA00023244"/>
    </source>
</evidence>
<proteinExistence type="inferred from homology"/>
<dbReference type="InterPro" id="IPR014777">
    <property type="entry name" value="4pyrrole_Mease_sub1"/>
</dbReference>
<dbReference type="Proteomes" id="UP000295710">
    <property type="component" value="Unassembled WGS sequence"/>
</dbReference>
<dbReference type="GO" id="GO:0032259">
    <property type="term" value="P:methylation"/>
    <property type="evidence" value="ECO:0007669"/>
    <property type="project" value="UniProtKB-KW"/>
</dbReference>
<dbReference type="PANTHER" id="PTHR45790">
    <property type="entry name" value="SIROHEME SYNTHASE-RELATED"/>
    <property type="match status" value="1"/>
</dbReference>
<dbReference type="InterPro" id="IPR006366">
    <property type="entry name" value="CobA/CysG_C"/>
</dbReference>
<dbReference type="InterPro" id="IPR003043">
    <property type="entry name" value="Uropor_MeTrfase_CS"/>
</dbReference>
<organism evidence="9 10">
    <name type="scientific">Extibacter muris</name>
    <dbReference type="NCBI Taxonomy" id="1796622"/>
    <lineage>
        <taxon>Bacteria</taxon>
        <taxon>Bacillati</taxon>
        <taxon>Bacillota</taxon>
        <taxon>Clostridia</taxon>
        <taxon>Lachnospirales</taxon>
        <taxon>Lachnospiraceae</taxon>
        <taxon>Extibacter</taxon>
    </lineage>
</organism>
<dbReference type="Gene3D" id="3.30.950.10">
    <property type="entry name" value="Methyltransferase, Cobalt-precorrin-4 Transmethylase, Domain 2"/>
    <property type="match status" value="1"/>
</dbReference>
<dbReference type="GO" id="GO:0004851">
    <property type="term" value="F:uroporphyrin-III C-methyltransferase activity"/>
    <property type="evidence" value="ECO:0007669"/>
    <property type="project" value="UniProtKB-EC"/>
</dbReference>
<dbReference type="InterPro" id="IPR000878">
    <property type="entry name" value="4pyrrol_Mease"/>
</dbReference>
<accession>A0A4R4FF71</accession>
<dbReference type="SUPFAM" id="SSF69618">
    <property type="entry name" value="HemD-like"/>
    <property type="match status" value="1"/>
</dbReference>
<dbReference type="AlphaFoldDB" id="A0A4R4FF71"/>
<dbReference type="GO" id="GO:0004852">
    <property type="term" value="F:uroporphyrinogen-III synthase activity"/>
    <property type="evidence" value="ECO:0007669"/>
    <property type="project" value="InterPro"/>
</dbReference>
<sequence length="513" mass="54810">MDGTGKVWLAGAGPGDAGLLTVKTRELIETADIIVYDALISAEILSLIPPEKEVVNVGKRAGRHLVPQDEINEILLREAKKGRKVLRLKGGDPFVFGRGGEELELLAEHQVPFEIVPGITSASAVPAYAGIPVTHRDYASSLHIVTGHPRQGGSETIDYASLVKGKGTLVFLMGITAMEAILDGLMDAGLDGDTPAAVIENGTLAGQRRVVSAAGRLAEEAHRAGIGPPAVIVVGEVCRLADRFHWAEDRPLGGKQILVTRPRQSSSALAGKLRALGAQVIELPSIATKVISPNTALQRGMKQFGTRAAQEWLLFTSPAGVRIFFEEMTELKMDMRHMLGGPAQVKVGAIGSATERALKGYGILADVVPDVYCAACLGEAVAAHAMPGSKVTVVRAMSGSEELLPPLLKAGLDVDDIPLYETVYEAHEQIKEKIEALFKQGQIDAVTFTSASTVKGFVHTMDRLDFHKIHAVCIGEQTAAEAEKYRMHITVAKEASIESMTACMLENLGTKER</sequence>
<dbReference type="InterPro" id="IPR014776">
    <property type="entry name" value="4pyrrole_Mease_sub2"/>
</dbReference>
<dbReference type="Pfam" id="PF02602">
    <property type="entry name" value="HEM4"/>
    <property type="match status" value="1"/>
</dbReference>
<dbReference type="InterPro" id="IPR050161">
    <property type="entry name" value="Siro_Cobalamin_biosynth"/>
</dbReference>
<evidence type="ECO:0000259" key="7">
    <source>
        <dbReference type="Pfam" id="PF00590"/>
    </source>
</evidence>
<dbReference type="FunFam" id="3.30.950.10:FF:000001">
    <property type="entry name" value="Siroheme synthase"/>
    <property type="match status" value="1"/>
</dbReference>
<dbReference type="CDD" id="cd11642">
    <property type="entry name" value="SUMT"/>
    <property type="match status" value="1"/>
</dbReference>
<dbReference type="PROSITE" id="PS00840">
    <property type="entry name" value="SUMT_2"/>
    <property type="match status" value="1"/>
</dbReference>
<dbReference type="InterPro" id="IPR036108">
    <property type="entry name" value="4pyrrol_syn_uPrphyn_synt_sf"/>
</dbReference>
<dbReference type="NCBIfam" id="NF004790">
    <property type="entry name" value="PRK06136.1"/>
    <property type="match status" value="1"/>
</dbReference>
<evidence type="ECO:0000313" key="9">
    <source>
        <dbReference type="EMBL" id="TDA21403.1"/>
    </source>
</evidence>
<comment type="similarity">
    <text evidence="6">Belongs to the precorrin methyltransferase family.</text>
</comment>
<evidence type="ECO:0000256" key="6">
    <source>
        <dbReference type="RuleBase" id="RU003960"/>
    </source>
</evidence>
<dbReference type="GO" id="GO:0019354">
    <property type="term" value="P:siroheme biosynthetic process"/>
    <property type="evidence" value="ECO:0007669"/>
    <property type="project" value="InterPro"/>
</dbReference>
<name>A0A4R4FF71_9FIRM</name>
<reference evidence="9 10" key="1">
    <citation type="journal article" date="2016" name="Nat. Microbiol.">
        <title>The Mouse Intestinal Bacterial Collection (miBC) provides host-specific insight into cultured diversity and functional potential of the gut microbiota.</title>
        <authorList>
            <person name="Lagkouvardos I."/>
            <person name="Pukall R."/>
            <person name="Abt B."/>
            <person name="Foesel B.U."/>
            <person name="Meier-Kolthoff J.P."/>
            <person name="Kumar N."/>
            <person name="Bresciani A."/>
            <person name="Martinez I."/>
            <person name="Just S."/>
            <person name="Ziegler C."/>
            <person name="Brugiroux S."/>
            <person name="Garzetti D."/>
            <person name="Wenning M."/>
            <person name="Bui T.P."/>
            <person name="Wang J."/>
            <person name="Hugenholtz F."/>
            <person name="Plugge C.M."/>
            <person name="Peterson D.A."/>
            <person name="Hornef M.W."/>
            <person name="Baines J.F."/>
            <person name="Smidt H."/>
            <person name="Walter J."/>
            <person name="Kristiansen K."/>
            <person name="Nielsen H.B."/>
            <person name="Haller D."/>
            <person name="Overmann J."/>
            <person name="Stecher B."/>
            <person name="Clavel T."/>
        </authorList>
    </citation>
    <scope>NUCLEOTIDE SEQUENCE [LARGE SCALE GENOMIC DNA]</scope>
    <source>
        <strain evidence="9 10">DSM 28560</strain>
    </source>
</reference>
<evidence type="ECO:0000256" key="4">
    <source>
        <dbReference type="ARBA" id="ARBA00022691"/>
    </source>
</evidence>
<evidence type="ECO:0000259" key="8">
    <source>
        <dbReference type="Pfam" id="PF02602"/>
    </source>
</evidence>
<keyword evidence="10" id="KW-1185">Reference proteome</keyword>